<dbReference type="EMBL" id="ML994611">
    <property type="protein sequence ID" value="KAF2194402.1"/>
    <property type="molecule type" value="Genomic_DNA"/>
</dbReference>
<dbReference type="PANTHER" id="PTHR33112">
    <property type="entry name" value="DOMAIN PROTEIN, PUTATIVE-RELATED"/>
    <property type="match status" value="1"/>
</dbReference>
<dbReference type="OrthoDB" id="5125733at2759"/>
<proteinExistence type="predicted"/>
<accession>A0A6A6ETS4</accession>
<name>A0A6A6ETS4_9PEZI</name>
<dbReference type="PANTHER" id="PTHR33112:SF16">
    <property type="entry name" value="HETEROKARYON INCOMPATIBILITY DOMAIN-CONTAINING PROTEIN"/>
    <property type="match status" value="1"/>
</dbReference>
<keyword evidence="3" id="KW-1185">Reference proteome</keyword>
<evidence type="ECO:0000259" key="1">
    <source>
        <dbReference type="Pfam" id="PF06985"/>
    </source>
</evidence>
<evidence type="ECO:0000313" key="2">
    <source>
        <dbReference type="EMBL" id="KAF2194402.1"/>
    </source>
</evidence>
<protein>
    <submittedName>
        <fullName evidence="2">HET-domain-containing protein</fullName>
    </submittedName>
</protein>
<reference evidence="2" key="1">
    <citation type="journal article" date="2020" name="Stud. Mycol.">
        <title>101 Dothideomycetes genomes: a test case for predicting lifestyles and emergence of pathogens.</title>
        <authorList>
            <person name="Haridas S."/>
            <person name="Albert R."/>
            <person name="Binder M."/>
            <person name="Bloem J."/>
            <person name="Labutti K."/>
            <person name="Salamov A."/>
            <person name="Andreopoulos B."/>
            <person name="Baker S."/>
            <person name="Barry K."/>
            <person name="Bills G."/>
            <person name="Bluhm B."/>
            <person name="Cannon C."/>
            <person name="Castanera R."/>
            <person name="Culley D."/>
            <person name="Daum C."/>
            <person name="Ezra D."/>
            <person name="Gonzalez J."/>
            <person name="Henrissat B."/>
            <person name="Kuo A."/>
            <person name="Liang C."/>
            <person name="Lipzen A."/>
            <person name="Lutzoni F."/>
            <person name="Magnuson J."/>
            <person name="Mondo S."/>
            <person name="Nolan M."/>
            <person name="Ohm R."/>
            <person name="Pangilinan J."/>
            <person name="Park H.-J."/>
            <person name="Ramirez L."/>
            <person name="Alfaro M."/>
            <person name="Sun H."/>
            <person name="Tritt A."/>
            <person name="Yoshinaga Y."/>
            <person name="Zwiers L.-H."/>
            <person name="Turgeon B."/>
            <person name="Goodwin S."/>
            <person name="Spatafora J."/>
            <person name="Crous P."/>
            <person name="Grigoriev I."/>
        </authorList>
    </citation>
    <scope>NUCLEOTIDE SEQUENCE</scope>
    <source>
        <strain evidence="2">CBS 207.26</strain>
    </source>
</reference>
<feature type="non-terminal residue" evidence="2">
    <location>
        <position position="1"/>
    </location>
</feature>
<sequence length="482" mass="55105">PHLCRHCEKIVFTLGDSISFPYREVEQAHEAGCRFFRLILEKRPIADTSWTSRCPTLVVYCGEHGNLDFRWMDGATILFDSVDHWIDASPIFAPKGSPASAHFRARLLNPKPGSEKSIGLMRRWIRECDVRHTRCKELRKVLRQQCPTRLIDVGNEKSMDVRICSTATKSAVRYAALSYCWGGEQQSKTIHAKLKDRLRGFPLEELPKTIQDAVITTRRLGLQYLWVDAICIIQDDEADKERELAIMYQIYSGASVTIEAARAETANDGFLQHRNVNQCYGTVCNVKYRRSSVGIGDIGSSLLSANRLDITYDDPIDSRGWTFQEHRRSLRTLRFGCKQTVWECPQSLRVDGGEPYIEKLSSESLFTGTVADLPYPYQLKDTSHRHELNRALEAWQQLVDEYSRRSLGQRTDRLPAFAAIAEAFGTFLQVVPEQYLAGLWAFDISMQLRWRRPDDMLGGGWCKERHGPTWSWASLDGPVTFD</sequence>
<feature type="non-terminal residue" evidence="2">
    <location>
        <position position="482"/>
    </location>
</feature>
<gene>
    <name evidence="2" type="ORF">K469DRAFT_535752</name>
</gene>
<feature type="domain" description="Heterokaryon incompatibility" evidence="1">
    <location>
        <begin position="174"/>
        <end position="325"/>
    </location>
</feature>
<dbReference type="Proteomes" id="UP000800200">
    <property type="component" value="Unassembled WGS sequence"/>
</dbReference>
<dbReference type="InterPro" id="IPR010730">
    <property type="entry name" value="HET"/>
</dbReference>
<dbReference type="Pfam" id="PF06985">
    <property type="entry name" value="HET"/>
    <property type="match status" value="1"/>
</dbReference>
<dbReference type="AlphaFoldDB" id="A0A6A6ETS4"/>
<organism evidence="2 3">
    <name type="scientific">Zopfia rhizophila CBS 207.26</name>
    <dbReference type="NCBI Taxonomy" id="1314779"/>
    <lineage>
        <taxon>Eukaryota</taxon>
        <taxon>Fungi</taxon>
        <taxon>Dikarya</taxon>
        <taxon>Ascomycota</taxon>
        <taxon>Pezizomycotina</taxon>
        <taxon>Dothideomycetes</taxon>
        <taxon>Dothideomycetes incertae sedis</taxon>
        <taxon>Zopfiaceae</taxon>
        <taxon>Zopfia</taxon>
    </lineage>
</organism>
<evidence type="ECO:0000313" key="3">
    <source>
        <dbReference type="Proteomes" id="UP000800200"/>
    </source>
</evidence>